<keyword evidence="3" id="KW-1185">Reference proteome</keyword>
<organism evidence="2 3">
    <name type="scientific">Rhizopus delemar</name>
    <dbReference type="NCBI Taxonomy" id="936053"/>
    <lineage>
        <taxon>Eukaryota</taxon>
        <taxon>Fungi</taxon>
        <taxon>Fungi incertae sedis</taxon>
        <taxon>Mucoromycota</taxon>
        <taxon>Mucoromycotina</taxon>
        <taxon>Mucoromycetes</taxon>
        <taxon>Mucorales</taxon>
        <taxon>Mucorineae</taxon>
        <taxon>Rhizopodaceae</taxon>
        <taxon>Rhizopus</taxon>
    </lineage>
</organism>
<gene>
    <name evidence="2" type="ORF">G6F50_014502</name>
</gene>
<evidence type="ECO:0000259" key="1">
    <source>
        <dbReference type="Pfam" id="PF03413"/>
    </source>
</evidence>
<comment type="caution">
    <text evidence="2">The sequence shown here is derived from an EMBL/GenBank/DDBJ whole genome shotgun (WGS) entry which is preliminary data.</text>
</comment>
<name>A0A9P7C7M3_9FUNG</name>
<dbReference type="EMBL" id="JAANIU010006995">
    <property type="protein sequence ID" value="KAG1539454.1"/>
    <property type="molecule type" value="Genomic_DNA"/>
</dbReference>
<proteinExistence type="predicted"/>
<dbReference type="InterPro" id="IPR025711">
    <property type="entry name" value="PepSY"/>
</dbReference>
<protein>
    <recommendedName>
        <fullName evidence="1">PepSY domain-containing protein</fullName>
    </recommendedName>
</protein>
<dbReference type="Proteomes" id="UP000740926">
    <property type="component" value="Unassembled WGS sequence"/>
</dbReference>
<sequence>MHSPDNSALAASDRQRLVAIGILAPVPLPGAVTMLPTLALLLALAGAPNAAAPTQDPAQQVARRAVQQGRYVPLEGVVRDALRRYPGQLLEVELDDGVYEVEILRTDGVVVELDYDARNGKLLKTELDD</sequence>
<dbReference type="Pfam" id="PF03413">
    <property type="entry name" value="PepSY"/>
    <property type="match status" value="1"/>
</dbReference>
<accession>A0A9P7C7M3</accession>
<evidence type="ECO:0000313" key="3">
    <source>
        <dbReference type="Proteomes" id="UP000740926"/>
    </source>
</evidence>
<evidence type="ECO:0000313" key="2">
    <source>
        <dbReference type="EMBL" id="KAG1539454.1"/>
    </source>
</evidence>
<dbReference type="AlphaFoldDB" id="A0A9P7C7M3"/>
<feature type="domain" description="PepSY" evidence="1">
    <location>
        <begin position="81"/>
        <end position="126"/>
    </location>
</feature>
<reference evidence="2 3" key="1">
    <citation type="journal article" date="2020" name="Microb. Genom.">
        <title>Genetic diversity of clinical and environmental Mucorales isolates obtained from an investigation of mucormycosis cases among solid organ transplant recipients.</title>
        <authorList>
            <person name="Nguyen M.H."/>
            <person name="Kaul D."/>
            <person name="Muto C."/>
            <person name="Cheng S.J."/>
            <person name="Richter R.A."/>
            <person name="Bruno V.M."/>
            <person name="Liu G."/>
            <person name="Beyhan S."/>
            <person name="Sundermann A.J."/>
            <person name="Mounaud S."/>
            <person name="Pasculle A.W."/>
            <person name="Nierman W.C."/>
            <person name="Driscoll E."/>
            <person name="Cumbie R."/>
            <person name="Clancy C.J."/>
            <person name="Dupont C.L."/>
        </authorList>
    </citation>
    <scope>NUCLEOTIDE SEQUENCE [LARGE SCALE GENOMIC DNA]</scope>
    <source>
        <strain evidence="2 3">GL24</strain>
    </source>
</reference>
<dbReference type="Gene3D" id="3.10.450.40">
    <property type="match status" value="1"/>
</dbReference>